<comment type="function">
    <text evidence="5">Transcription factor that acts by binding directly to the RNA polymerase (RNAP). Required for negative regulation of rRNA expression and positive regulation of several amino acid biosynthesis promoters.</text>
</comment>
<name>A0ABZ0B5T4_9SPHN</name>
<dbReference type="SUPFAM" id="SSF109635">
    <property type="entry name" value="DnaK suppressor protein DksA, alpha-hairpin domain"/>
    <property type="match status" value="1"/>
</dbReference>
<dbReference type="Pfam" id="PF21157">
    <property type="entry name" value="DksA_N"/>
    <property type="match status" value="1"/>
</dbReference>
<dbReference type="PANTHER" id="PTHR33823:SF2">
    <property type="entry name" value="RNA POLYMERASE-BINDING TRANSCRIPTION FACTOR DKSA"/>
    <property type="match status" value="1"/>
</dbReference>
<accession>A0ABZ0B5T4</accession>
<comment type="subcellular location">
    <subcellularLocation>
        <location evidence="5">Cytoplasm</location>
    </subcellularLocation>
</comment>
<feature type="zinc finger region" description="dksA C4-type" evidence="6">
    <location>
        <begin position="118"/>
        <end position="142"/>
    </location>
</feature>
<feature type="domain" description="DnaK suppressor protein DksA N-terminal" evidence="9">
    <location>
        <begin position="40"/>
        <end position="110"/>
    </location>
</feature>
<dbReference type="InterPro" id="IPR000962">
    <property type="entry name" value="Znf_DskA_TraR"/>
</dbReference>
<dbReference type="PROSITE" id="PS51128">
    <property type="entry name" value="ZF_DKSA_2"/>
    <property type="match status" value="1"/>
</dbReference>
<comment type="similarity">
    <text evidence="5">Belongs to the DksA family.</text>
</comment>
<evidence type="ECO:0000256" key="6">
    <source>
        <dbReference type="PROSITE-ProRule" id="PRU00510"/>
    </source>
</evidence>
<keyword evidence="11" id="KW-1185">Reference proteome</keyword>
<evidence type="ECO:0000256" key="2">
    <source>
        <dbReference type="ARBA" id="ARBA00022723"/>
    </source>
</evidence>
<proteinExistence type="inferred from homology"/>
<organism evidence="10 11">
    <name type="scientific">Stakelama saccharophila</name>
    <dbReference type="NCBI Taxonomy" id="3075605"/>
    <lineage>
        <taxon>Bacteria</taxon>
        <taxon>Pseudomonadati</taxon>
        <taxon>Pseudomonadota</taxon>
        <taxon>Alphaproteobacteria</taxon>
        <taxon>Sphingomonadales</taxon>
        <taxon>Sphingomonadaceae</taxon>
        <taxon>Stakelama</taxon>
    </lineage>
</organism>
<sequence>MATVLIMDDETSKRGLDAANDGELAGYRPEPGEEFMNPRQQDYFRRKLNLWKDAIYREANETLSHLQSEPLREADLTDRATSETDWSIELRTRDRQRKLIAKIDAALRRIDEGEYGYCEVTGEPISLARLEARPIATMTVEAQERHERNEKISRED</sequence>
<dbReference type="RefSeq" id="WP_313913157.1">
    <property type="nucleotide sequence ID" value="NZ_CP135076.1"/>
</dbReference>
<comment type="subunit">
    <text evidence="5">Interacts directly with the RNA polymerase.</text>
</comment>
<dbReference type="NCBIfam" id="TIGR02420">
    <property type="entry name" value="dksA"/>
    <property type="match status" value="1"/>
</dbReference>
<evidence type="ECO:0000256" key="1">
    <source>
        <dbReference type="ARBA" id="ARBA00022490"/>
    </source>
</evidence>
<keyword evidence="1 5" id="KW-0963">Cytoplasm</keyword>
<reference evidence="10 11" key="1">
    <citation type="submission" date="2023-09" db="EMBL/GenBank/DDBJ databases">
        <authorList>
            <person name="Rey-Velasco X."/>
        </authorList>
    </citation>
    <scope>NUCLEOTIDE SEQUENCE [LARGE SCALE GENOMIC DNA]</scope>
    <source>
        <strain evidence="10 11">W311</strain>
    </source>
</reference>
<dbReference type="PANTHER" id="PTHR33823">
    <property type="entry name" value="RNA POLYMERASE-BINDING TRANSCRIPTION FACTOR DKSA-RELATED"/>
    <property type="match status" value="1"/>
</dbReference>
<feature type="region of interest" description="Disordered" evidence="7">
    <location>
        <begin position="1"/>
        <end position="36"/>
    </location>
</feature>
<keyword evidence="4 5" id="KW-0862">Zinc</keyword>
<evidence type="ECO:0000256" key="3">
    <source>
        <dbReference type="ARBA" id="ARBA00022771"/>
    </source>
</evidence>
<evidence type="ECO:0000256" key="7">
    <source>
        <dbReference type="SAM" id="MobiDB-lite"/>
    </source>
</evidence>
<dbReference type="InterPro" id="IPR012784">
    <property type="entry name" value="DksA_RNA_pol-bd"/>
</dbReference>
<evidence type="ECO:0000259" key="9">
    <source>
        <dbReference type="Pfam" id="PF21157"/>
    </source>
</evidence>
<dbReference type="InterPro" id="IPR037187">
    <property type="entry name" value="DnaK_N"/>
</dbReference>
<evidence type="ECO:0000256" key="4">
    <source>
        <dbReference type="ARBA" id="ARBA00022833"/>
    </source>
</evidence>
<feature type="domain" description="Zinc finger DksA/TraR C4-type" evidence="8">
    <location>
        <begin position="113"/>
        <end position="148"/>
    </location>
</feature>
<gene>
    <name evidence="5 10" type="primary">dksA</name>
    <name evidence="10" type="ORF">RPR59_08810</name>
</gene>
<dbReference type="InterPro" id="IPR048489">
    <property type="entry name" value="DksA_N"/>
</dbReference>
<dbReference type="HAMAP" id="MF_00926">
    <property type="entry name" value="DksA"/>
    <property type="match status" value="1"/>
</dbReference>
<evidence type="ECO:0000259" key="8">
    <source>
        <dbReference type="Pfam" id="PF01258"/>
    </source>
</evidence>
<keyword evidence="2 5" id="KW-0479">Metal-binding</keyword>
<keyword evidence="3 5" id="KW-0863">Zinc-finger</keyword>
<protein>
    <recommendedName>
        <fullName evidence="5">RNA polymerase-binding transcription factor DksA</fullName>
    </recommendedName>
</protein>
<comment type="caution">
    <text evidence="5">Lacks conserved residue(s) required for the propagation of feature annotation.</text>
</comment>
<dbReference type="EMBL" id="CP135076">
    <property type="protein sequence ID" value="WNO52572.1"/>
    <property type="molecule type" value="Genomic_DNA"/>
</dbReference>
<dbReference type="PROSITE" id="PS01102">
    <property type="entry name" value="ZF_DKSA_1"/>
    <property type="match status" value="1"/>
</dbReference>
<dbReference type="InterPro" id="IPR020458">
    <property type="entry name" value="Znf_DskA_TraR_CS"/>
</dbReference>
<dbReference type="Pfam" id="PF01258">
    <property type="entry name" value="zf-dskA_traR"/>
    <property type="match status" value="1"/>
</dbReference>
<dbReference type="Gene3D" id="1.20.120.910">
    <property type="entry name" value="DksA, coiled-coil domain"/>
    <property type="match status" value="1"/>
</dbReference>
<dbReference type="SUPFAM" id="SSF57716">
    <property type="entry name" value="Glucocorticoid receptor-like (DNA-binding domain)"/>
    <property type="match status" value="1"/>
</dbReference>
<evidence type="ECO:0000313" key="11">
    <source>
        <dbReference type="Proteomes" id="UP001302249"/>
    </source>
</evidence>
<dbReference type="Proteomes" id="UP001302249">
    <property type="component" value="Chromosome"/>
</dbReference>
<evidence type="ECO:0000313" key="10">
    <source>
        <dbReference type="EMBL" id="WNO52572.1"/>
    </source>
</evidence>
<evidence type="ECO:0000256" key="5">
    <source>
        <dbReference type="HAMAP-Rule" id="MF_00926"/>
    </source>
</evidence>